<dbReference type="PANTHER" id="PTHR24103">
    <property type="entry name" value="E3 UBIQUITIN-PROTEIN LIGASE TRIM"/>
    <property type="match status" value="1"/>
</dbReference>
<dbReference type="InterPro" id="IPR013320">
    <property type="entry name" value="ConA-like_dom_sf"/>
</dbReference>
<reference evidence="3 4" key="1">
    <citation type="submission" date="2020-03" db="EMBL/GenBank/DDBJ databases">
        <title>Dissostichus mawsoni Genome sequencing and assembly.</title>
        <authorList>
            <person name="Park H."/>
        </authorList>
    </citation>
    <scope>NUCLEOTIDE SEQUENCE [LARGE SCALE GENOMIC DNA]</scope>
    <source>
        <strain evidence="3">DM0001</strain>
        <tissue evidence="3">Muscle</tissue>
    </source>
</reference>
<dbReference type="OrthoDB" id="654191at2759"/>
<sequence>MSRLQTVHSGYWVWQQSLSRGREAYNPLTRLNLQKKLQRVRVNLDWNGGKLSFSDPDTNTHIHTFTHTFTERLFPHIAPLEEVKILPLKFPRVEQTLVYIFLLLHSVGSLICGTDGEGLSGERAFRVWKDVDDLRPISVRQHSSSAAGLQQRHLKLQDRDT</sequence>
<dbReference type="InterPro" id="IPR003877">
    <property type="entry name" value="SPRY_dom"/>
</dbReference>
<accession>A0A7J5Z1J7</accession>
<keyword evidence="4" id="KW-1185">Reference proteome</keyword>
<feature type="region of interest" description="Disordered" evidence="1">
    <location>
        <begin position="142"/>
        <end position="161"/>
    </location>
</feature>
<dbReference type="Proteomes" id="UP000518266">
    <property type="component" value="Unassembled WGS sequence"/>
</dbReference>
<dbReference type="SUPFAM" id="SSF49899">
    <property type="entry name" value="Concanavalin A-like lectins/glucanases"/>
    <property type="match status" value="1"/>
</dbReference>
<proteinExistence type="predicted"/>
<dbReference type="Gene3D" id="2.60.120.920">
    <property type="match status" value="1"/>
</dbReference>
<protein>
    <recommendedName>
        <fullName evidence="2">B30.2/SPRY domain-containing protein</fullName>
    </recommendedName>
</protein>
<dbReference type="PROSITE" id="PS50188">
    <property type="entry name" value="B302_SPRY"/>
    <property type="match status" value="1"/>
</dbReference>
<name>A0A7J5Z1J7_DISMA</name>
<dbReference type="InterPro" id="IPR050143">
    <property type="entry name" value="TRIM/RBCC"/>
</dbReference>
<gene>
    <name evidence="3" type="ORF">F7725_016418</name>
</gene>
<evidence type="ECO:0000313" key="3">
    <source>
        <dbReference type="EMBL" id="KAF3855695.1"/>
    </source>
</evidence>
<evidence type="ECO:0000313" key="4">
    <source>
        <dbReference type="Proteomes" id="UP000518266"/>
    </source>
</evidence>
<evidence type="ECO:0000256" key="1">
    <source>
        <dbReference type="SAM" id="MobiDB-lite"/>
    </source>
</evidence>
<organism evidence="3 4">
    <name type="scientific">Dissostichus mawsoni</name>
    <name type="common">Antarctic cod</name>
    <dbReference type="NCBI Taxonomy" id="36200"/>
    <lineage>
        <taxon>Eukaryota</taxon>
        <taxon>Metazoa</taxon>
        <taxon>Chordata</taxon>
        <taxon>Craniata</taxon>
        <taxon>Vertebrata</taxon>
        <taxon>Euteleostomi</taxon>
        <taxon>Actinopterygii</taxon>
        <taxon>Neopterygii</taxon>
        <taxon>Teleostei</taxon>
        <taxon>Neoteleostei</taxon>
        <taxon>Acanthomorphata</taxon>
        <taxon>Eupercaria</taxon>
        <taxon>Perciformes</taxon>
        <taxon>Notothenioidei</taxon>
        <taxon>Nototheniidae</taxon>
        <taxon>Dissostichus</taxon>
    </lineage>
</organism>
<evidence type="ECO:0000259" key="2">
    <source>
        <dbReference type="PROSITE" id="PS50188"/>
    </source>
</evidence>
<feature type="domain" description="B30.2/SPRY" evidence="2">
    <location>
        <begin position="1"/>
        <end position="95"/>
    </location>
</feature>
<dbReference type="InterPro" id="IPR001870">
    <property type="entry name" value="B30.2/SPRY"/>
</dbReference>
<dbReference type="EMBL" id="JAAKFY010000006">
    <property type="protein sequence ID" value="KAF3855695.1"/>
    <property type="molecule type" value="Genomic_DNA"/>
</dbReference>
<comment type="caution">
    <text evidence="3">The sequence shown here is derived from an EMBL/GenBank/DDBJ whole genome shotgun (WGS) entry which is preliminary data.</text>
</comment>
<dbReference type="InterPro" id="IPR043136">
    <property type="entry name" value="B30.2/SPRY_sf"/>
</dbReference>
<dbReference type="AlphaFoldDB" id="A0A7J5Z1J7"/>
<dbReference type="Pfam" id="PF00622">
    <property type="entry name" value="SPRY"/>
    <property type="match status" value="1"/>
</dbReference>